<evidence type="ECO:0000313" key="2">
    <source>
        <dbReference type="EMBL" id="GBN92067.1"/>
    </source>
</evidence>
<proteinExistence type="predicted"/>
<dbReference type="EMBL" id="BGPR01024199">
    <property type="protein sequence ID" value="GBN92064.1"/>
    <property type="molecule type" value="Genomic_DNA"/>
</dbReference>
<dbReference type="AlphaFoldDB" id="A0A4Y2SUZ8"/>
<reference evidence="2 3" key="1">
    <citation type="journal article" date="2019" name="Sci. Rep.">
        <title>Orb-weaving spider Araneus ventricosus genome elucidates the spidroin gene catalogue.</title>
        <authorList>
            <person name="Kono N."/>
            <person name="Nakamura H."/>
            <person name="Ohtoshi R."/>
            <person name="Moran D.A.P."/>
            <person name="Shinohara A."/>
            <person name="Yoshida Y."/>
            <person name="Fujiwara M."/>
            <person name="Mori M."/>
            <person name="Tomita M."/>
            <person name="Arakawa K."/>
        </authorList>
    </citation>
    <scope>NUCLEOTIDE SEQUENCE [LARGE SCALE GENOMIC DNA]</scope>
</reference>
<organism evidence="2 3">
    <name type="scientific">Araneus ventricosus</name>
    <name type="common">Orbweaver spider</name>
    <name type="synonym">Epeira ventricosa</name>
    <dbReference type="NCBI Taxonomy" id="182803"/>
    <lineage>
        <taxon>Eukaryota</taxon>
        <taxon>Metazoa</taxon>
        <taxon>Ecdysozoa</taxon>
        <taxon>Arthropoda</taxon>
        <taxon>Chelicerata</taxon>
        <taxon>Arachnida</taxon>
        <taxon>Araneae</taxon>
        <taxon>Araneomorphae</taxon>
        <taxon>Entelegynae</taxon>
        <taxon>Araneoidea</taxon>
        <taxon>Araneidae</taxon>
        <taxon>Araneus</taxon>
    </lineage>
</organism>
<comment type="caution">
    <text evidence="2">The sequence shown here is derived from an EMBL/GenBank/DDBJ whole genome shotgun (WGS) entry which is preliminary data.</text>
</comment>
<evidence type="ECO:0000313" key="1">
    <source>
        <dbReference type="EMBL" id="GBN92064.1"/>
    </source>
</evidence>
<accession>A0A4Y2SUZ8</accession>
<gene>
    <name evidence="2" type="ORF">AVEN_204938_1</name>
    <name evidence="1" type="ORF">AVEN_271320_1</name>
</gene>
<name>A0A4Y2SUZ8_ARAVE</name>
<keyword evidence="3" id="KW-1185">Reference proteome</keyword>
<protein>
    <submittedName>
        <fullName evidence="2">Uncharacterized protein</fullName>
    </submittedName>
</protein>
<dbReference type="EMBL" id="BGPR01024200">
    <property type="protein sequence ID" value="GBN92067.1"/>
    <property type="molecule type" value="Genomic_DNA"/>
</dbReference>
<dbReference type="Proteomes" id="UP000499080">
    <property type="component" value="Unassembled WGS sequence"/>
</dbReference>
<sequence length="129" mass="14755">MPRHHSYEDSCSHSVVKRVIRDFSGHPVYNRESTVIVKKVDLEVLSKLHGLHLQYSDTAVFCNYAHLPENSITPNDDGIAYPFCGHPQMGYATFSDISHMRSRCANGHWRSLDLVWLMTHCEKVLRNSG</sequence>
<evidence type="ECO:0000313" key="3">
    <source>
        <dbReference type="Proteomes" id="UP000499080"/>
    </source>
</evidence>